<evidence type="ECO:0008006" key="4">
    <source>
        <dbReference type="Google" id="ProtNLM"/>
    </source>
</evidence>
<dbReference type="Pfam" id="PF17132">
    <property type="entry name" value="Glyco_hydro_106"/>
    <property type="match status" value="1"/>
</dbReference>
<dbReference type="Gene3D" id="2.60.120.260">
    <property type="entry name" value="Galactose-binding domain-like"/>
    <property type="match status" value="1"/>
</dbReference>
<keyword evidence="1" id="KW-0472">Membrane</keyword>
<keyword evidence="1" id="KW-1133">Transmembrane helix</keyword>
<dbReference type="Proteomes" id="UP000651112">
    <property type="component" value="Unassembled WGS sequence"/>
</dbReference>
<comment type="caution">
    <text evidence="2">The sequence shown here is derived from an EMBL/GenBank/DDBJ whole genome shotgun (WGS) entry which is preliminary data.</text>
</comment>
<dbReference type="PANTHER" id="PTHR36848">
    <property type="entry name" value="DNA-BINDING PROTEIN (PUTATIVE SECRETED PROTEIN)-RELATED"/>
    <property type="match status" value="1"/>
</dbReference>
<sequence length="1056" mass="120998">MDRNKIKITVLTLTAFFFVGIFILGFKRSGDDVRDDFTYFMDQFASPDTEYGSTPFFVWNTKVTRNDIDSMLVSFKKNAFGGVFIHARAGLITEYLSEEWYELCEYTVKKGKELDLNIWLYDENSYPSGFAGGHVQDQMPESYNQGQMLNMVKTTKLPENVGSFFICLKEENGVFRDITDHLDNEKDSIGLYYLFNKQYNPANPFYGGFPYVDLLVEGVTGKFLEIAVDGYEENLGKEFGKTVPGIFSDEMTLRAMKGESIRWTPELFRVFENRWGYDLSVNLPCLFENVGNWRKVRHNYFQTLLDMLIDRWAKPYSLHVEKKGLASVCNYFEHTWPSPYNIPDNMAMYAWHHIPGIDMLFNEYNEKGVGSGRETQFGNIRAVKEAVSVANQLNKKRVLSESYGGAGWDMTFKDMKRLGDWEYALGINFLCQHMSMMSIHGSRKTDYPGSFSYQNPWYPYYGELNSYYARLSFALSQGKQINDVLVLQPTTSAWMYAVPPPTAFSEPNDEMMKIGEKFVSFVKTLEKNQAEYDIGSENIIKDHGSVTDNKFIVGQRTYTTVVIPPGMENIDYATLKLLEKYISNNGKLLQFDDLKYVDGEKDDELKHFNLAKGTKRLSSYGKDVIHKHFLGPYPAISLQSDTANGNLYHHRRILNSGQLIFLTNADMQDSANGKIKLQNQDVLLLDPFTGKVWDYPEYRDEDGKYINFDIPPAGSLLLFISDKKRSEYLQWNEPRLEQKLKSETALNIQRTMRNVLPIDFCDLYIGDEILKDQFFFNAADSVYKFHGFKKGNPWDHTVQFKRKTLDRDTFERGSGFEAVYNFNIALGTDLENLKAVVEQAHLYENILVNGIALKPEPGKWWLDKNFAVIDIGQHIKEGINSLKIIANPMKVLAEIQPIYILGDFNVLPAEKGWILSSATPLDLGSWKSQGMPMYAEGVTYTKKYKISSDKKYLLKLYEWKGTIAIVIINGKEIGTIGYPPYMLDISPFLRNGENRIAVKVIGSLRNLLGPHHNNPPSGYAAPALFRKTNGYYPSGEGYATLDYGLMEDFDLFIYNN</sequence>
<dbReference type="InterPro" id="IPR053161">
    <property type="entry name" value="Ulvan_degrading_GH"/>
</dbReference>
<reference evidence="2 3" key="1">
    <citation type="submission" date="2020-08" db="EMBL/GenBank/DDBJ databases">
        <title>Sphingobacterium sp. DN00404 isolated from aquaculture water.</title>
        <authorList>
            <person name="Zhang M."/>
        </authorList>
    </citation>
    <scope>NUCLEOTIDE SEQUENCE [LARGE SCALE GENOMIC DNA]</scope>
    <source>
        <strain evidence="2 3">KCTC 42746</strain>
    </source>
</reference>
<feature type="transmembrane region" description="Helical" evidence="1">
    <location>
        <begin position="7"/>
        <end position="26"/>
    </location>
</feature>
<gene>
    <name evidence="2" type="ORF">H8B21_17660</name>
</gene>
<keyword evidence="3" id="KW-1185">Reference proteome</keyword>
<dbReference type="PANTHER" id="PTHR36848:SF2">
    <property type="entry name" value="SECRETED PROTEIN"/>
    <property type="match status" value="1"/>
</dbReference>
<accession>A0ABR7XWF6</accession>
<evidence type="ECO:0000313" key="3">
    <source>
        <dbReference type="Proteomes" id="UP000651112"/>
    </source>
</evidence>
<proteinExistence type="predicted"/>
<evidence type="ECO:0000256" key="1">
    <source>
        <dbReference type="SAM" id="Phobius"/>
    </source>
</evidence>
<dbReference type="EMBL" id="JACNYL010000004">
    <property type="protein sequence ID" value="MBD1423395.1"/>
    <property type="molecule type" value="Genomic_DNA"/>
</dbReference>
<dbReference type="RefSeq" id="WP_190315170.1">
    <property type="nucleotide sequence ID" value="NZ_JACNYL010000004.1"/>
</dbReference>
<dbReference type="SUPFAM" id="SSF49785">
    <property type="entry name" value="Galactose-binding domain-like"/>
    <property type="match status" value="1"/>
</dbReference>
<evidence type="ECO:0000313" key="2">
    <source>
        <dbReference type="EMBL" id="MBD1423395.1"/>
    </source>
</evidence>
<dbReference type="InterPro" id="IPR008979">
    <property type="entry name" value="Galactose-bd-like_sf"/>
</dbReference>
<protein>
    <recommendedName>
        <fullName evidence="4">Glycosyl hydrolases family 2, sugar binding domain</fullName>
    </recommendedName>
</protein>
<keyword evidence="1" id="KW-0812">Transmembrane</keyword>
<organism evidence="2 3">
    <name type="scientific">Sphingobacterium chuzhouense</name>
    <dbReference type="NCBI Taxonomy" id="1742264"/>
    <lineage>
        <taxon>Bacteria</taxon>
        <taxon>Pseudomonadati</taxon>
        <taxon>Bacteroidota</taxon>
        <taxon>Sphingobacteriia</taxon>
        <taxon>Sphingobacteriales</taxon>
        <taxon>Sphingobacteriaceae</taxon>
        <taxon>Sphingobacterium</taxon>
    </lineage>
</organism>
<name>A0ABR7XWF6_9SPHI</name>